<keyword evidence="2" id="KW-1185">Reference proteome</keyword>
<protein>
    <submittedName>
        <fullName evidence="1">Uncharacterized protein</fullName>
    </submittedName>
</protein>
<organism evidence="1 2">
    <name type="scientific">Sclerotinia borealis (strain F-4128)</name>
    <dbReference type="NCBI Taxonomy" id="1432307"/>
    <lineage>
        <taxon>Eukaryota</taxon>
        <taxon>Fungi</taxon>
        <taxon>Dikarya</taxon>
        <taxon>Ascomycota</taxon>
        <taxon>Pezizomycotina</taxon>
        <taxon>Leotiomycetes</taxon>
        <taxon>Helotiales</taxon>
        <taxon>Sclerotiniaceae</taxon>
        <taxon>Sclerotinia</taxon>
    </lineage>
</organism>
<dbReference type="HOGENOM" id="CLU_1533454_0_0_1"/>
<comment type="caution">
    <text evidence="1">The sequence shown here is derived from an EMBL/GenBank/DDBJ whole genome shotgun (WGS) entry which is preliminary data.</text>
</comment>
<dbReference type="OrthoDB" id="3542278at2759"/>
<dbReference type="AlphaFoldDB" id="W9CI70"/>
<proteinExistence type="predicted"/>
<sequence>MSFGPLLQEIHCRYRINSKAETIFYFIDSGGKTTNPRATGFLAQKCRYNTPHFGTQAFADFISSAWPTQADDRPDLLRLYVNIRSAAVDYIEGDRIWSIDVHKMRHDGIRMWKAYSLAQWHTPTLNIRDLDHDEIILLLHHIPAHAVGMDITHTFIFQEALEEACEESDEGGFLT</sequence>
<evidence type="ECO:0000313" key="1">
    <source>
        <dbReference type="EMBL" id="ESZ94235.1"/>
    </source>
</evidence>
<reference evidence="1 2" key="1">
    <citation type="journal article" date="2014" name="Genome Announc.">
        <title>Draft genome sequence of Sclerotinia borealis, a psychrophilic plant pathogenic fungus.</title>
        <authorList>
            <person name="Mardanov A.V."/>
            <person name="Beletsky A.V."/>
            <person name="Kadnikov V.V."/>
            <person name="Ignatov A.N."/>
            <person name="Ravin N.V."/>
        </authorList>
    </citation>
    <scope>NUCLEOTIDE SEQUENCE [LARGE SCALE GENOMIC DNA]</scope>
    <source>
        <strain evidence="2">F-4157</strain>
    </source>
</reference>
<name>W9CI70_SCLBF</name>
<dbReference type="Proteomes" id="UP000019487">
    <property type="component" value="Unassembled WGS sequence"/>
</dbReference>
<accession>W9CI70</accession>
<dbReference type="EMBL" id="AYSA01000259">
    <property type="protein sequence ID" value="ESZ94235.1"/>
    <property type="molecule type" value="Genomic_DNA"/>
</dbReference>
<gene>
    <name evidence="1" type="ORF">SBOR_5369</name>
</gene>
<evidence type="ECO:0000313" key="2">
    <source>
        <dbReference type="Proteomes" id="UP000019487"/>
    </source>
</evidence>